<feature type="domain" description="Large ribosomal subunit protein bL25 beta" evidence="8">
    <location>
        <begin position="100"/>
        <end position="181"/>
    </location>
</feature>
<dbReference type="Gene3D" id="2.40.240.10">
    <property type="entry name" value="Ribosomal Protein L25, Chain P"/>
    <property type="match status" value="1"/>
</dbReference>
<dbReference type="Proteomes" id="UP000572212">
    <property type="component" value="Unassembled WGS sequence"/>
</dbReference>
<evidence type="ECO:0000256" key="6">
    <source>
        <dbReference type="SAM" id="MobiDB-lite"/>
    </source>
</evidence>
<evidence type="ECO:0000259" key="8">
    <source>
        <dbReference type="Pfam" id="PF14693"/>
    </source>
</evidence>
<dbReference type="InterPro" id="IPR020057">
    <property type="entry name" value="Ribosomal_bL25_b-dom"/>
</dbReference>
<gene>
    <name evidence="5" type="primary">rplY</name>
    <name evidence="5" type="synonym">ctc</name>
    <name evidence="9" type="ORF">GGQ92_002780</name>
</gene>
<evidence type="ECO:0000256" key="5">
    <source>
        <dbReference type="HAMAP-Rule" id="MF_01334"/>
    </source>
</evidence>
<feature type="region of interest" description="Disordered" evidence="6">
    <location>
        <begin position="182"/>
        <end position="207"/>
    </location>
</feature>
<dbReference type="CDD" id="cd00495">
    <property type="entry name" value="Ribosomal_L25_TL5_CTC"/>
    <property type="match status" value="1"/>
</dbReference>
<dbReference type="InterPro" id="IPR029751">
    <property type="entry name" value="Ribosomal_L25_dom"/>
</dbReference>
<comment type="subunit">
    <text evidence="5">Part of the 50S ribosomal subunit; part of the 5S rRNA/L5/L18/L25 subcomplex. Contacts the 5S rRNA. Binds to the 5S rRNA independently of L5 and L18.</text>
</comment>
<evidence type="ECO:0000259" key="7">
    <source>
        <dbReference type="Pfam" id="PF01386"/>
    </source>
</evidence>
<sequence>MSIALEVQAREDLQKSQTKLLRSKGEIPAVLYGYNIEPITIAVNEIELIKTVRDEGRNAIISLNIDGESYNVMLHEYQIDPIRGDLIHADFLAVDMSEELEVNVSIVLEGDAIGVKEGGVLQQPLYELLVRAKPNEIPEQINVDVSNLNIGESILVSDIKAASNYEIVEEETTAIATILVPDEVSDEPAEDSETAEPEVINEKKEEA</sequence>
<evidence type="ECO:0000256" key="2">
    <source>
        <dbReference type="ARBA" id="ARBA00022884"/>
    </source>
</evidence>
<feature type="domain" description="Large ribosomal subunit protein bL25 L25" evidence="7">
    <location>
        <begin position="5"/>
        <end position="91"/>
    </location>
</feature>
<evidence type="ECO:0000313" key="9">
    <source>
        <dbReference type="EMBL" id="MBB6513961.1"/>
    </source>
</evidence>
<evidence type="ECO:0000256" key="3">
    <source>
        <dbReference type="ARBA" id="ARBA00022980"/>
    </source>
</evidence>
<dbReference type="Pfam" id="PF01386">
    <property type="entry name" value="Ribosomal_L25p"/>
    <property type="match status" value="1"/>
</dbReference>
<accession>A0A841RMF0</accession>
<proteinExistence type="inferred from homology"/>
<keyword evidence="10" id="KW-1185">Reference proteome</keyword>
<comment type="similarity">
    <text evidence="5">Belongs to the bacterial ribosomal protein bL25 family. CTC subfamily.</text>
</comment>
<keyword evidence="3 5" id="KW-0689">Ribosomal protein</keyword>
<dbReference type="GO" id="GO:0003735">
    <property type="term" value="F:structural constituent of ribosome"/>
    <property type="evidence" value="ECO:0007669"/>
    <property type="project" value="InterPro"/>
</dbReference>
<dbReference type="NCBIfam" id="NF004133">
    <property type="entry name" value="PRK05618.2-4"/>
    <property type="match status" value="1"/>
</dbReference>
<keyword evidence="4 5" id="KW-0687">Ribonucleoprotein</keyword>
<dbReference type="SUPFAM" id="SSF50715">
    <property type="entry name" value="Ribosomal protein L25-like"/>
    <property type="match status" value="1"/>
</dbReference>
<organism evidence="9 10">
    <name type="scientific">Gracilibacillus halotolerans</name>
    <dbReference type="NCBI Taxonomy" id="74386"/>
    <lineage>
        <taxon>Bacteria</taxon>
        <taxon>Bacillati</taxon>
        <taxon>Bacillota</taxon>
        <taxon>Bacilli</taxon>
        <taxon>Bacillales</taxon>
        <taxon>Bacillaceae</taxon>
        <taxon>Gracilibacillus</taxon>
    </lineage>
</organism>
<protein>
    <recommendedName>
        <fullName evidence="5">Large ribosomal subunit protein bL25</fullName>
    </recommendedName>
    <alternativeName>
        <fullName evidence="5">General stress protein CTC</fullName>
    </alternativeName>
</protein>
<evidence type="ECO:0000256" key="4">
    <source>
        <dbReference type="ARBA" id="ARBA00023274"/>
    </source>
</evidence>
<dbReference type="GO" id="GO:0022625">
    <property type="term" value="C:cytosolic large ribosomal subunit"/>
    <property type="evidence" value="ECO:0007669"/>
    <property type="project" value="TreeGrafter"/>
</dbReference>
<feature type="compositionally biased region" description="Acidic residues" evidence="6">
    <location>
        <begin position="183"/>
        <end position="196"/>
    </location>
</feature>
<dbReference type="RefSeq" id="WP_184250110.1">
    <property type="nucleotide sequence ID" value="NZ_BAAACU010000061.1"/>
</dbReference>
<dbReference type="Gene3D" id="2.170.120.20">
    <property type="entry name" value="Ribosomal protein L25, beta domain"/>
    <property type="match status" value="1"/>
</dbReference>
<dbReference type="PANTHER" id="PTHR33284">
    <property type="entry name" value="RIBOSOMAL PROTEIN L25/GLN-TRNA SYNTHETASE, ANTI-CODON-BINDING DOMAIN-CONTAINING PROTEIN"/>
    <property type="match status" value="1"/>
</dbReference>
<dbReference type="InterPro" id="IPR001021">
    <property type="entry name" value="Ribosomal_bL25_long"/>
</dbReference>
<evidence type="ECO:0000256" key="1">
    <source>
        <dbReference type="ARBA" id="ARBA00022730"/>
    </source>
</evidence>
<dbReference type="AlphaFoldDB" id="A0A841RMF0"/>
<comment type="caution">
    <text evidence="9">The sequence shown here is derived from an EMBL/GenBank/DDBJ whole genome shotgun (WGS) entry which is preliminary data.</text>
</comment>
<dbReference type="InterPro" id="IPR020056">
    <property type="entry name" value="Rbsml_bL25/Gln-tRNA_synth_N"/>
</dbReference>
<comment type="function">
    <text evidence="5">This is one of the proteins that binds to the 5S RNA in the ribosome where it forms part of the central protuberance.</text>
</comment>
<evidence type="ECO:0000313" key="10">
    <source>
        <dbReference type="Proteomes" id="UP000572212"/>
    </source>
</evidence>
<dbReference type="InterPro" id="IPR020930">
    <property type="entry name" value="Ribosomal_uL5_bac-type"/>
</dbReference>
<dbReference type="NCBIfam" id="TIGR00731">
    <property type="entry name" value="bL25_bact_ctc"/>
    <property type="match status" value="1"/>
</dbReference>
<dbReference type="InterPro" id="IPR011035">
    <property type="entry name" value="Ribosomal_bL25/Gln-tRNA_synth"/>
</dbReference>
<dbReference type="GO" id="GO:0008097">
    <property type="term" value="F:5S rRNA binding"/>
    <property type="evidence" value="ECO:0007669"/>
    <property type="project" value="InterPro"/>
</dbReference>
<dbReference type="GO" id="GO:0006412">
    <property type="term" value="P:translation"/>
    <property type="evidence" value="ECO:0007669"/>
    <property type="project" value="UniProtKB-UniRule"/>
</dbReference>
<reference evidence="9 10" key="1">
    <citation type="submission" date="2020-08" db="EMBL/GenBank/DDBJ databases">
        <title>Genomic Encyclopedia of Type Strains, Phase IV (KMG-IV): sequencing the most valuable type-strain genomes for metagenomic binning, comparative biology and taxonomic classification.</title>
        <authorList>
            <person name="Goeker M."/>
        </authorList>
    </citation>
    <scope>NUCLEOTIDE SEQUENCE [LARGE SCALE GENOMIC DNA]</scope>
    <source>
        <strain evidence="9 10">DSM 11805</strain>
    </source>
</reference>
<dbReference type="InterPro" id="IPR037121">
    <property type="entry name" value="Ribosomal_bL25_C"/>
</dbReference>
<dbReference type="PANTHER" id="PTHR33284:SF1">
    <property type="entry name" value="RIBOSOMAL PROTEIN L25_GLN-TRNA SYNTHETASE, ANTI-CODON-BINDING DOMAIN-CONTAINING PROTEIN"/>
    <property type="match status" value="1"/>
</dbReference>
<keyword evidence="2 5" id="KW-0694">RNA-binding</keyword>
<dbReference type="EMBL" id="JACHON010000019">
    <property type="protein sequence ID" value="MBB6513961.1"/>
    <property type="molecule type" value="Genomic_DNA"/>
</dbReference>
<keyword evidence="1 5" id="KW-0699">rRNA-binding</keyword>
<name>A0A841RMF0_9BACI</name>
<dbReference type="Pfam" id="PF14693">
    <property type="entry name" value="Ribosomal_TL5_C"/>
    <property type="match status" value="1"/>
</dbReference>
<dbReference type="HAMAP" id="MF_01334">
    <property type="entry name" value="Ribosomal_bL25_CTC"/>
    <property type="match status" value="1"/>
</dbReference>